<dbReference type="EMBL" id="PDHH01000005">
    <property type="protein sequence ID" value="PSM51839.1"/>
    <property type="molecule type" value="Genomic_DNA"/>
</dbReference>
<reference evidence="3" key="1">
    <citation type="submission" date="2017-10" db="EMBL/GenBank/DDBJ databases">
        <title>Campylobacter species from seals.</title>
        <authorList>
            <person name="Gilbert M.J."/>
            <person name="Zomer A.L."/>
            <person name="Timmerman A.J."/>
            <person name="Duim B."/>
            <person name="Wagenaar J.A."/>
        </authorList>
    </citation>
    <scope>NUCLEOTIDE SEQUENCE [LARGE SCALE GENOMIC DNA]</scope>
    <source>
        <strain evidence="3">17S00004-5</strain>
    </source>
</reference>
<keyword evidence="1" id="KW-1133">Transmembrane helix</keyword>
<protein>
    <submittedName>
        <fullName evidence="2">Uncharacterized protein</fullName>
    </submittedName>
</protein>
<dbReference type="Proteomes" id="UP000240535">
    <property type="component" value="Unassembled WGS sequence"/>
</dbReference>
<sequence length="81" mass="9749">MLKKLEYYIVSFVAVFVNCFLMYWLSQKLTLYIDVPYREQLIYAKLIFTTTIPFLFIASYLFKFRYVCMFMAILSVLAVKL</sequence>
<comment type="caution">
    <text evidence="2">The sequence shown here is derived from an EMBL/GenBank/DDBJ whole genome shotgun (WGS) entry which is preliminary data.</text>
</comment>
<keyword evidence="1" id="KW-0812">Transmembrane</keyword>
<evidence type="ECO:0000313" key="2">
    <source>
        <dbReference type="EMBL" id="PSM51839.1"/>
    </source>
</evidence>
<accession>A0A2P8R014</accession>
<organism evidence="2 3">
    <name type="scientific">Campylobacter blaseri</name>
    <dbReference type="NCBI Taxonomy" id="2042961"/>
    <lineage>
        <taxon>Bacteria</taxon>
        <taxon>Pseudomonadati</taxon>
        <taxon>Campylobacterota</taxon>
        <taxon>Epsilonproteobacteria</taxon>
        <taxon>Campylobacterales</taxon>
        <taxon>Campylobacteraceae</taxon>
        <taxon>Campylobacter</taxon>
    </lineage>
</organism>
<proteinExistence type="predicted"/>
<evidence type="ECO:0000313" key="3">
    <source>
        <dbReference type="Proteomes" id="UP000240535"/>
    </source>
</evidence>
<evidence type="ECO:0000256" key="1">
    <source>
        <dbReference type="SAM" id="Phobius"/>
    </source>
</evidence>
<feature type="transmembrane region" description="Helical" evidence="1">
    <location>
        <begin position="41"/>
        <end position="62"/>
    </location>
</feature>
<feature type="transmembrane region" description="Helical" evidence="1">
    <location>
        <begin position="7"/>
        <end position="26"/>
    </location>
</feature>
<keyword evidence="3" id="KW-1185">Reference proteome</keyword>
<gene>
    <name evidence="2" type="ORF">CQ405_06860</name>
</gene>
<dbReference type="AlphaFoldDB" id="A0A2P8R014"/>
<name>A0A2P8R014_9BACT</name>
<keyword evidence="1" id="KW-0472">Membrane</keyword>
<dbReference type="RefSeq" id="WP_106872014.1">
    <property type="nucleotide sequence ID" value="NZ_CP053841.1"/>
</dbReference>